<dbReference type="Pfam" id="PF14031">
    <property type="entry name" value="D-ser_dehydrat"/>
    <property type="match status" value="1"/>
</dbReference>
<dbReference type="GO" id="GO:0036088">
    <property type="term" value="P:D-serine catabolic process"/>
    <property type="evidence" value="ECO:0007669"/>
    <property type="project" value="TreeGrafter"/>
</dbReference>
<gene>
    <name evidence="2" type="ORF">METZ01_LOCUS474269</name>
</gene>
<dbReference type="SUPFAM" id="SSF51419">
    <property type="entry name" value="PLP-binding barrel"/>
    <property type="match status" value="1"/>
</dbReference>
<sequence length="198" mass="21804">VVDFQGILTHGGHSYLCKNEAEIRKAAAEERDIAVQFASQLREEGISVPEVSIGSTPTMRHVDHLEGITEVRPGNYVFFDAFQDAIGSCSIEEISFSVLTRIVGTYPEQNKMIVDAGALALSKDPGPTHIDPQCGYDIVCTLEGTPLPELKIRTLSQEHGQIFGTKPIDWKQFPVGEALRIIPNHSCLTSALHHLYHL</sequence>
<dbReference type="Gene3D" id="3.20.20.10">
    <property type="entry name" value="Alanine racemase"/>
    <property type="match status" value="1"/>
</dbReference>
<dbReference type="InterPro" id="IPR051466">
    <property type="entry name" value="D-amino_acid_metab_enzyme"/>
</dbReference>
<dbReference type="AlphaFoldDB" id="A0A383BQ33"/>
<proteinExistence type="predicted"/>
<reference evidence="2" key="1">
    <citation type="submission" date="2018-05" db="EMBL/GenBank/DDBJ databases">
        <authorList>
            <person name="Lanie J.A."/>
            <person name="Ng W.-L."/>
            <person name="Kazmierczak K.M."/>
            <person name="Andrzejewski T.M."/>
            <person name="Davidsen T.M."/>
            <person name="Wayne K.J."/>
            <person name="Tettelin H."/>
            <person name="Glass J.I."/>
            <person name="Rusch D."/>
            <person name="Podicherti R."/>
            <person name="Tsui H.-C.T."/>
            <person name="Winkler M.E."/>
        </authorList>
    </citation>
    <scope>NUCLEOTIDE SEQUENCE</scope>
</reference>
<dbReference type="InterPro" id="IPR042208">
    <property type="entry name" value="D-ser_dehydrat-like_sf"/>
</dbReference>
<dbReference type="InterPro" id="IPR026956">
    <property type="entry name" value="D-ser_dehydrat-like_dom"/>
</dbReference>
<accession>A0A383BQ33</accession>
<feature type="domain" description="D-serine dehydratase-like" evidence="1">
    <location>
        <begin position="95"/>
        <end position="198"/>
    </location>
</feature>
<dbReference type="EMBL" id="UINC01201878">
    <property type="protein sequence ID" value="SVE21415.1"/>
    <property type="molecule type" value="Genomic_DNA"/>
</dbReference>
<organism evidence="2">
    <name type="scientific">marine metagenome</name>
    <dbReference type="NCBI Taxonomy" id="408172"/>
    <lineage>
        <taxon>unclassified sequences</taxon>
        <taxon>metagenomes</taxon>
        <taxon>ecological metagenomes</taxon>
    </lineage>
</organism>
<evidence type="ECO:0000259" key="1">
    <source>
        <dbReference type="SMART" id="SM01119"/>
    </source>
</evidence>
<dbReference type="PANTHER" id="PTHR28004">
    <property type="entry name" value="ZGC:162816-RELATED"/>
    <property type="match status" value="1"/>
</dbReference>
<evidence type="ECO:0000313" key="2">
    <source>
        <dbReference type="EMBL" id="SVE21415.1"/>
    </source>
</evidence>
<dbReference type="SMART" id="SM01119">
    <property type="entry name" value="D-ser_dehydrat"/>
    <property type="match status" value="1"/>
</dbReference>
<dbReference type="GO" id="GO:0008721">
    <property type="term" value="F:D-serine ammonia-lyase activity"/>
    <property type="evidence" value="ECO:0007669"/>
    <property type="project" value="TreeGrafter"/>
</dbReference>
<feature type="non-terminal residue" evidence="2">
    <location>
        <position position="198"/>
    </location>
</feature>
<name>A0A383BQ33_9ZZZZ</name>
<protein>
    <recommendedName>
        <fullName evidence="1">D-serine dehydratase-like domain-containing protein</fullName>
    </recommendedName>
</protein>
<feature type="non-terminal residue" evidence="2">
    <location>
        <position position="1"/>
    </location>
</feature>
<dbReference type="PANTHER" id="PTHR28004:SF2">
    <property type="entry name" value="D-SERINE DEHYDRATASE"/>
    <property type="match status" value="1"/>
</dbReference>
<dbReference type="InterPro" id="IPR029066">
    <property type="entry name" value="PLP-binding_barrel"/>
</dbReference>
<dbReference type="Gene3D" id="2.40.37.20">
    <property type="entry name" value="D-serine dehydratase-like domain"/>
    <property type="match status" value="1"/>
</dbReference>